<feature type="transmembrane region" description="Helical" evidence="2">
    <location>
        <begin position="26"/>
        <end position="47"/>
    </location>
</feature>
<feature type="compositionally biased region" description="Polar residues" evidence="1">
    <location>
        <begin position="1"/>
        <end position="10"/>
    </location>
</feature>
<dbReference type="InterPro" id="IPR046187">
    <property type="entry name" value="DUF6215"/>
</dbReference>
<keyword evidence="2" id="KW-0812">Transmembrane</keyword>
<name>A0AB33K359_9ACTN</name>
<keyword evidence="2" id="KW-1133">Transmembrane helix</keyword>
<sequence length="233" mass="23955">METDIVSTPVQVGPPDRASGKGARSAVVQTAAAVALAAAVLGGMWAAGLFRPTAKPGPAACNPPKATDSPEYPALCAALNRRDLPTLLGTPDPVSVAQSGGGPMIFADGTVEYDASAEVQLGNTRVRISDNHQLSVRTATTFASLLPQPTSLLGHPAATYSDHTLALNFNGATTTTGTGGIARHLVVAKSADTNGGSFEITIWRQDRGTPEDAALFRIADQVFPSLQGWTPGP</sequence>
<evidence type="ECO:0000256" key="1">
    <source>
        <dbReference type="SAM" id="MobiDB-lite"/>
    </source>
</evidence>
<evidence type="ECO:0000313" key="3">
    <source>
        <dbReference type="EMBL" id="BFP49231.1"/>
    </source>
</evidence>
<feature type="region of interest" description="Disordered" evidence="1">
    <location>
        <begin position="1"/>
        <end position="21"/>
    </location>
</feature>
<dbReference type="EMBL" id="AP035881">
    <property type="protein sequence ID" value="BFP49231.1"/>
    <property type="molecule type" value="Genomic_DNA"/>
</dbReference>
<dbReference type="Pfam" id="PF19721">
    <property type="entry name" value="DUF6215"/>
    <property type="match status" value="1"/>
</dbReference>
<organism evidence="3">
    <name type="scientific">Kitasatospora sp. CMC57</name>
    <dbReference type="NCBI Taxonomy" id="3231513"/>
    <lineage>
        <taxon>Bacteria</taxon>
        <taxon>Bacillati</taxon>
        <taxon>Actinomycetota</taxon>
        <taxon>Actinomycetes</taxon>
        <taxon>Kitasatosporales</taxon>
        <taxon>Streptomycetaceae</taxon>
        <taxon>Kitasatospora</taxon>
    </lineage>
</organism>
<dbReference type="RefSeq" id="WP_407991369.1">
    <property type="nucleotide sequence ID" value="NZ_AP035881.2"/>
</dbReference>
<protein>
    <submittedName>
        <fullName evidence="3">Uncharacterized protein</fullName>
    </submittedName>
</protein>
<accession>A0AB33K359</accession>
<keyword evidence="2" id="KW-0472">Membrane</keyword>
<gene>
    <name evidence="3" type="ORF">KCMC57_55990</name>
</gene>
<dbReference type="AlphaFoldDB" id="A0AB33K359"/>
<proteinExistence type="predicted"/>
<reference evidence="3" key="1">
    <citation type="submission" date="2024-07" db="EMBL/GenBank/DDBJ databases">
        <title>Complete genome sequences of cellulolytic bacteria, Kitasatospora sp. CMC57 and Streptomyces sp. CMC78, isolated from Japanese agricultural soil.</title>
        <authorList>
            <person name="Hashimoto T."/>
            <person name="Ito M."/>
            <person name="Iwamoto M."/>
            <person name="Fukahori D."/>
            <person name="Shoda T."/>
            <person name="Sakoda M."/>
            <person name="Morohoshi T."/>
            <person name="Mitsuboshi M."/>
            <person name="Nishizawa T."/>
        </authorList>
    </citation>
    <scope>NUCLEOTIDE SEQUENCE</scope>
    <source>
        <strain evidence="3">CMC57</strain>
    </source>
</reference>
<evidence type="ECO:0000256" key="2">
    <source>
        <dbReference type="SAM" id="Phobius"/>
    </source>
</evidence>